<dbReference type="InterPro" id="IPR017911">
    <property type="entry name" value="MacB-like_ATP-bd"/>
</dbReference>
<keyword evidence="3 5" id="KW-0067">ATP-binding</keyword>
<accession>A0A1H3V0H2</accession>
<evidence type="ECO:0000256" key="3">
    <source>
        <dbReference type="ARBA" id="ARBA00022840"/>
    </source>
</evidence>
<dbReference type="SUPFAM" id="SSF52540">
    <property type="entry name" value="P-loop containing nucleoside triphosphate hydrolases"/>
    <property type="match status" value="1"/>
</dbReference>
<dbReference type="STRING" id="1503961.SAMN05421736_13215"/>
<dbReference type="GO" id="GO:0016887">
    <property type="term" value="F:ATP hydrolysis activity"/>
    <property type="evidence" value="ECO:0007669"/>
    <property type="project" value="InterPro"/>
</dbReference>
<reference evidence="6" key="1">
    <citation type="submission" date="2016-10" db="EMBL/GenBank/DDBJ databases">
        <authorList>
            <person name="Varghese N."/>
            <person name="Submissions S."/>
        </authorList>
    </citation>
    <scope>NUCLEOTIDE SEQUENCE [LARGE SCALE GENOMIC DNA]</scope>
    <source>
        <strain evidence="6">SP</strain>
    </source>
</reference>
<evidence type="ECO:0000256" key="2">
    <source>
        <dbReference type="ARBA" id="ARBA00022741"/>
    </source>
</evidence>
<protein>
    <submittedName>
        <fullName evidence="5">Putative ABC transport system ATP-binding protein</fullName>
    </submittedName>
</protein>
<feature type="domain" description="ABC transporter" evidence="4">
    <location>
        <begin position="3"/>
        <end position="230"/>
    </location>
</feature>
<keyword evidence="2" id="KW-0547">Nucleotide-binding</keyword>
<dbReference type="CDD" id="cd03255">
    <property type="entry name" value="ABC_MJ0796_LolCDE_FtsE"/>
    <property type="match status" value="1"/>
</dbReference>
<dbReference type="GO" id="GO:0005524">
    <property type="term" value="F:ATP binding"/>
    <property type="evidence" value="ECO:0007669"/>
    <property type="project" value="UniProtKB-KW"/>
</dbReference>
<dbReference type="EMBL" id="FNPI01000032">
    <property type="protein sequence ID" value="SDZ68162.1"/>
    <property type="molecule type" value="Genomic_DNA"/>
</dbReference>
<dbReference type="SMART" id="SM00382">
    <property type="entry name" value="AAA"/>
    <property type="match status" value="1"/>
</dbReference>
<sequence>MNIIVEKLTKTYETAAEKLAVLQDVHFSMKSGEWLTVIGPSGSGKSSLLQCIVGIVPPDKGSIIRLDDLHLHEASVEAVLEFRRKRVGFIYQDYKLFNQFDALTNVILPLAPYERKDILYKRGKALLEKVHLAERIHHMPSQLSGGEKQRVAIARALINYPELLICDEPTGNLDEENRDHIIEILHDLNKEGKSILLVTHDKEVISQGQRLMQLQRGKVYEQEKKRFHPLDK</sequence>
<keyword evidence="6" id="KW-1185">Reference proteome</keyword>
<dbReference type="InterPro" id="IPR027417">
    <property type="entry name" value="P-loop_NTPase"/>
</dbReference>
<dbReference type="InterPro" id="IPR015854">
    <property type="entry name" value="ABC_transpr_LolD-like"/>
</dbReference>
<evidence type="ECO:0000259" key="4">
    <source>
        <dbReference type="PROSITE" id="PS50893"/>
    </source>
</evidence>
<gene>
    <name evidence="5" type="ORF">SAMN05421736_13215</name>
</gene>
<dbReference type="InterPro" id="IPR003439">
    <property type="entry name" value="ABC_transporter-like_ATP-bd"/>
</dbReference>
<dbReference type="Pfam" id="PF00005">
    <property type="entry name" value="ABC_tran"/>
    <property type="match status" value="1"/>
</dbReference>
<dbReference type="OrthoDB" id="9791546at2"/>
<dbReference type="AlphaFoldDB" id="A0A1H3V0H2"/>
<dbReference type="InterPro" id="IPR017871">
    <property type="entry name" value="ABC_transporter-like_CS"/>
</dbReference>
<dbReference type="Proteomes" id="UP000198935">
    <property type="component" value="Unassembled WGS sequence"/>
</dbReference>
<dbReference type="GO" id="GO:0022857">
    <property type="term" value="F:transmembrane transporter activity"/>
    <property type="evidence" value="ECO:0007669"/>
    <property type="project" value="TreeGrafter"/>
</dbReference>
<dbReference type="PANTHER" id="PTHR24220">
    <property type="entry name" value="IMPORT ATP-BINDING PROTEIN"/>
    <property type="match status" value="1"/>
</dbReference>
<name>A0A1H3V0H2_9BACI</name>
<evidence type="ECO:0000313" key="5">
    <source>
        <dbReference type="EMBL" id="SDZ68162.1"/>
    </source>
</evidence>
<dbReference type="InterPro" id="IPR003593">
    <property type="entry name" value="AAA+_ATPase"/>
</dbReference>
<organism evidence="5 6">
    <name type="scientific">Evansella caseinilytica</name>
    <dbReference type="NCBI Taxonomy" id="1503961"/>
    <lineage>
        <taxon>Bacteria</taxon>
        <taxon>Bacillati</taxon>
        <taxon>Bacillota</taxon>
        <taxon>Bacilli</taxon>
        <taxon>Bacillales</taxon>
        <taxon>Bacillaceae</taxon>
        <taxon>Evansella</taxon>
    </lineage>
</organism>
<dbReference type="GO" id="GO:0005886">
    <property type="term" value="C:plasma membrane"/>
    <property type="evidence" value="ECO:0007669"/>
    <property type="project" value="TreeGrafter"/>
</dbReference>
<keyword evidence="1" id="KW-0813">Transport</keyword>
<proteinExistence type="predicted"/>
<dbReference type="Gene3D" id="3.40.50.300">
    <property type="entry name" value="P-loop containing nucleotide triphosphate hydrolases"/>
    <property type="match status" value="1"/>
</dbReference>
<evidence type="ECO:0000256" key="1">
    <source>
        <dbReference type="ARBA" id="ARBA00022448"/>
    </source>
</evidence>
<dbReference type="PROSITE" id="PS00211">
    <property type="entry name" value="ABC_TRANSPORTER_1"/>
    <property type="match status" value="1"/>
</dbReference>
<evidence type="ECO:0000313" key="6">
    <source>
        <dbReference type="Proteomes" id="UP000198935"/>
    </source>
</evidence>
<dbReference type="PROSITE" id="PS50893">
    <property type="entry name" value="ABC_TRANSPORTER_2"/>
    <property type="match status" value="1"/>
</dbReference>